<keyword evidence="3" id="KW-1185">Reference proteome</keyword>
<comment type="caution">
    <text evidence="2">The sequence shown here is derived from an EMBL/GenBank/DDBJ whole genome shotgun (WGS) entry which is preliminary data.</text>
</comment>
<evidence type="ECO:0000256" key="1">
    <source>
        <dbReference type="SAM" id="MobiDB-lite"/>
    </source>
</evidence>
<protein>
    <submittedName>
        <fullName evidence="2">Uncharacterized protein</fullName>
    </submittedName>
</protein>
<dbReference type="EMBL" id="JAIWYP010000001">
    <property type="protein sequence ID" value="KAH3895307.1"/>
    <property type="molecule type" value="Genomic_DNA"/>
</dbReference>
<reference evidence="2" key="1">
    <citation type="journal article" date="2019" name="bioRxiv">
        <title>The Genome of the Zebra Mussel, Dreissena polymorpha: A Resource for Invasive Species Research.</title>
        <authorList>
            <person name="McCartney M.A."/>
            <person name="Auch B."/>
            <person name="Kono T."/>
            <person name="Mallez S."/>
            <person name="Zhang Y."/>
            <person name="Obille A."/>
            <person name="Becker A."/>
            <person name="Abrahante J.E."/>
            <person name="Garbe J."/>
            <person name="Badalamenti J.P."/>
            <person name="Herman A."/>
            <person name="Mangelson H."/>
            <person name="Liachko I."/>
            <person name="Sullivan S."/>
            <person name="Sone E.D."/>
            <person name="Koren S."/>
            <person name="Silverstein K.A.T."/>
            <person name="Beckman K.B."/>
            <person name="Gohl D.M."/>
        </authorList>
    </citation>
    <scope>NUCLEOTIDE SEQUENCE</scope>
    <source>
        <strain evidence="2">Duluth1</strain>
        <tissue evidence="2">Whole animal</tissue>
    </source>
</reference>
<evidence type="ECO:0000313" key="2">
    <source>
        <dbReference type="EMBL" id="KAH3895307.1"/>
    </source>
</evidence>
<gene>
    <name evidence="2" type="ORF">DPMN_019468</name>
</gene>
<sequence length="88" mass="10187">MNTVQAKRNKRISRSAAARRNESMQRQSLKPRQYAAASRISPRNFASVRRGMPRVAQRHAAFLKRLAAPFKANQRHAALFKSRRPVFR</sequence>
<dbReference type="AlphaFoldDB" id="A0A9D4SA86"/>
<name>A0A9D4SA86_DREPO</name>
<feature type="non-terminal residue" evidence="2">
    <location>
        <position position="88"/>
    </location>
</feature>
<dbReference type="Proteomes" id="UP000828390">
    <property type="component" value="Unassembled WGS sequence"/>
</dbReference>
<evidence type="ECO:0000313" key="3">
    <source>
        <dbReference type="Proteomes" id="UP000828390"/>
    </source>
</evidence>
<feature type="region of interest" description="Disordered" evidence="1">
    <location>
        <begin position="1"/>
        <end position="40"/>
    </location>
</feature>
<reference evidence="2" key="2">
    <citation type="submission" date="2020-11" db="EMBL/GenBank/DDBJ databases">
        <authorList>
            <person name="McCartney M.A."/>
            <person name="Auch B."/>
            <person name="Kono T."/>
            <person name="Mallez S."/>
            <person name="Becker A."/>
            <person name="Gohl D.M."/>
            <person name="Silverstein K.A.T."/>
            <person name="Koren S."/>
            <person name="Bechman K.B."/>
            <person name="Herman A."/>
            <person name="Abrahante J.E."/>
            <person name="Garbe J."/>
        </authorList>
    </citation>
    <scope>NUCLEOTIDE SEQUENCE</scope>
    <source>
        <strain evidence="2">Duluth1</strain>
        <tissue evidence="2">Whole animal</tissue>
    </source>
</reference>
<organism evidence="2 3">
    <name type="scientific">Dreissena polymorpha</name>
    <name type="common">Zebra mussel</name>
    <name type="synonym">Mytilus polymorpha</name>
    <dbReference type="NCBI Taxonomy" id="45954"/>
    <lineage>
        <taxon>Eukaryota</taxon>
        <taxon>Metazoa</taxon>
        <taxon>Spiralia</taxon>
        <taxon>Lophotrochozoa</taxon>
        <taxon>Mollusca</taxon>
        <taxon>Bivalvia</taxon>
        <taxon>Autobranchia</taxon>
        <taxon>Heteroconchia</taxon>
        <taxon>Euheterodonta</taxon>
        <taxon>Imparidentia</taxon>
        <taxon>Neoheterodontei</taxon>
        <taxon>Myida</taxon>
        <taxon>Dreissenoidea</taxon>
        <taxon>Dreissenidae</taxon>
        <taxon>Dreissena</taxon>
    </lineage>
</organism>
<accession>A0A9D4SA86</accession>
<proteinExistence type="predicted"/>